<protein>
    <submittedName>
        <fullName evidence="2">Uncharacterized protein</fullName>
    </submittedName>
</protein>
<name>A0AAD4DQV6_9AGAM</name>
<organism evidence="2 3">
    <name type="scientific">Suillus fuscotomentosus</name>
    <dbReference type="NCBI Taxonomy" id="1912939"/>
    <lineage>
        <taxon>Eukaryota</taxon>
        <taxon>Fungi</taxon>
        <taxon>Dikarya</taxon>
        <taxon>Basidiomycota</taxon>
        <taxon>Agaricomycotina</taxon>
        <taxon>Agaricomycetes</taxon>
        <taxon>Agaricomycetidae</taxon>
        <taxon>Boletales</taxon>
        <taxon>Suillineae</taxon>
        <taxon>Suillaceae</taxon>
        <taxon>Suillus</taxon>
    </lineage>
</organism>
<sequence length="187" mass="20477">MVSMQVIDSMDSASTSPLMVSHAHSKFVHYTVIIISQIFILAFGYGFLGAVAYYEYLAPSDSVCEAMKDYPGEVTMLVTLIATVLSVITATLFTLSVKEALRHRICQPISLIQLSAGIALAQGSHILNHRHMTLTVFTLFVFGVLKLLTCRVLQLNGSEIDITGSAFATLLREEFLANGLSMYLYSS</sequence>
<keyword evidence="1" id="KW-1133">Transmembrane helix</keyword>
<feature type="transmembrane region" description="Helical" evidence="1">
    <location>
        <begin position="27"/>
        <end position="54"/>
    </location>
</feature>
<evidence type="ECO:0000313" key="2">
    <source>
        <dbReference type="EMBL" id="KAG1890459.1"/>
    </source>
</evidence>
<feature type="transmembrane region" description="Helical" evidence="1">
    <location>
        <begin position="133"/>
        <end position="153"/>
    </location>
</feature>
<dbReference type="GeneID" id="64657608"/>
<evidence type="ECO:0000256" key="1">
    <source>
        <dbReference type="SAM" id="Phobius"/>
    </source>
</evidence>
<evidence type="ECO:0000313" key="3">
    <source>
        <dbReference type="Proteomes" id="UP001195769"/>
    </source>
</evidence>
<keyword evidence="1" id="KW-0812">Transmembrane</keyword>
<dbReference type="RefSeq" id="XP_041217725.1">
    <property type="nucleotide sequence ID" value="XM_041363310.1"/>
</dbReference>
<dbReference type="AlphaFoldDB" id="A0AAD4DQV6"/>
<keyword evidence="3" id="KW-1185">Reference proteome</keyword>
<proteinExistence type="predicted"/>
<accession>A0AAD4DQV6</accession>
<gene>
    <name evidence="2" type="ORF">F5891DRAFT_1072257</name>
</gene>
<reference evidence="2" key="1">
    <citation type="journal article" date="2020" name="New Phytol.">
        <title>Comparative genomics reveals dynamic genome evolution in host specialist ectomycorrhizal fungi.</title>
        <authorList>
            <person name="Lofgren L.A."/>
            <person name="Nguyen N.H."/>
            <person name="Vilgalys R."/>
            <person name="Ruytinx J."/>
            <person name="Liao H.L."/>
            <person name="Branco S."/>
            <person name="Kuo A."/>
            <person name="LaButti K."/>
            <person name="Lipzen A."/>
            <person name="Andreopoulos W."/>
            <person name="Pangilinan J."/>
            <person name="Riley R."/>
            <person name="Hundley H."/>
            <person name="Na H."/>
            <person name="Barry K."/>
            <person name="Grigoriev I.V."/>
            <person name="Stajich J.E."/>
            <person name="Kennedy P.G."/>
        </authorList>
    </citation>
    <scope>NUCLEOTIDE SEQUENCE</scope>
    <source>
        <strain evidence="2">FC203</strain>
    </source>
</reference>
<feature type="transmembrane region" description="Helical" evidence="1">
    <location>
        <begin position="74"/>
        <end position="97"/>
    </location>
</feature>
<dbReference type="EMBL" id="JABBWK010000144">
    <property type="protein sequence ID" value="KAG1890459.1"/>
    <property type="molecule type" value="Genomic_DNA"/>
</dbReference>
<keyword evidence="1" id="KW-0472">Membrane</keyword>
<dbReference type="Proteomes" id="UP001195769">
    <property type="component" value="Unassembled WGS sequence"/>
</dbReference>
<comment type="caution">
    <text evidence="2">The sequence shown here is derived from an EMBL/GenBank/DDBJ whole genome shotgun (WGS) entry which is preliminary data.</text>
</comment>